<dbReference type="SUPFAM" id="SSF53807">
    <property type="entry name" value="Helical backbone' metal receptor"/>
    <property type="match status" value="1"/>
</dbReference>
<reference evidence="5 6" key="1">
    <citation type="journal article" date="2018" name="Int. J. Syst. Evol. Microbiol.">
        <title>Bifidobacterium catulorum sp. nov., a novel taxon from the faeces of the baby common marmoset (Callithrix jacchus).</title>
        <authorList>
            <person name="Modesto M."/>
            <person name="Michelini S."/>
            <person name="Oki K."/>
            <person name="Biavati B."/>
            <person name="Watanabe K."/>
            <person name="Mattarelli P."/>
        </authorList>
    </citation>
    <scope>NUCLEOTIDE SEQUENCE [LARGE SCALE GENOMIC DNA]</scope>
    <source>
        <strain evidence="5 6">MRM 8.19</strain>
    </source>
</reference>
<evidence type="ECO:0000313" key="5">
    <source>
        <dbReference type="EMBL" id="PWG60829.1"/>
    </source>
</evidence>
<keyword evidence="2" id="KW-0813">Transport</keyword>
<dbReference type="PANTHER" id="PTHR42953:SF1">
    <property type="entry name" value="METAL-BINDING PROTEIN HI_0362-RELATED"/>
    <property type="match status" value="1"/>
</dbReference>
<dbReference type="GO" id="GO:0046872">
    <property type="term" value="F:metal ion binding"/>
    <property type="evidence" value="ECO:0007669"/>
    <property type="project" value="UniProtKB-KW"/>
</dbReference>
<dbReference type="PANTHER" id="PTHR42953">
    <property type="entry name" value="HIGH-AFFINITY ZINC UPTAKE SYSTEM PROTEIN ZNUA-RELATED"/>
    <property type="match status" value="1"/>
</dbReference>
<dbReference type="AlphaFoldDB" id="A0A2U2MVF0"/>
<evidence type="ECO:0000256" key="4">
    <source>
        <dbReference type="ARBA" id="ARBA00022729"/>
    </source>
</evidence>
<evidence type="ECO:0000256" key="3">
    <source>
        <dbReference type="ARBA" id="ARBA00022723"/>
    </source>
</evidence>
<dbReference type="GO" id="GO:0030313">
    <property type="term" value="C:cell envelope"/>
    <property type="evidence" value="ECO:0007669"/>
    <property type="project" value="UniProtKB-SubCell"/>
</dbReference>
<protein>
    <submittedName>
        <fullName evidence="5">ABC transporter substrate-binding protein</fullName>
    </submittedName>
</protein>
<evidence type="ECO:0000256" key="1">
    <source>
        <dbReference type="ARBA" id="ARBA00004196"/>
    </source>
</evidence>
<comment type="caution">
    <text evidence="5">The sequence shown here is derived from an EMBL/GenBank/DDBJ whole genome shotgun (WGS) entry which is preliminary data.</text>
</comment>
<keyword evidence="3" id="KW-0479">Metal-binding</keyword>
<accession>A0A2U2MVF0</accession>
<gene>
    <name evidence="5" type="ORF">DF200_00980</name>
</gene>
<organism evidence="5 6">
    <name type="scientific">Bifidobacterium catulorum</name>
    <dbReference type="NCBI Taxonomy" id="1630173"/>
    <lineage>
        <taxon>Bacteria</taxon>
        <taxon>Bacillati</taxon>
        <taxon>Actinomycetota</taxon>
        <taxon>Actinomycetes</taxon>
        <taxon>Bifidobacteriales</taxon>
        <taxon>Bifidobacteriaceae</taxon>
        <taxon>Bifidobacterium</taxon>
    </lineage>
</organism>
<dbReference type="Gene3D" id="3.40.50.1980">
    <property type="entry name" value="Nitrogenase molybdenum iron protein domain"/>
    <property type="match status" value="2"/>
</dbReference>
<dbReference type="InterPro" id="IPR050492">
    <property type="entry name" value="Bact_metal-bind_prot9"/>
</dbReference>
<dbReference type="Pfam" id="PF01297">
    <property type="entry name" value="ZnuA"/>
    <property type="match status" value="1"/>
</dbReference>
<evidence type="ECO:0000256" key="2">
    <source>
        <dbReference type="ARBA" id="ARBA00022448"/>
    </source>
</evidence>
<dbReference type="Proteomes" id="UP000245753">
    <property type="component" value="Unassembled WGS sequence"/>
</dbReference>
<comment type="subcellular location">
    <subcellularLocation>
        <location evidence="1">Cell envelope</location>
    </subcellularLocation>
</comment>
<keyword evidence="4" id="KW-0732">Signal</keyword>
<proteinExistence type="predicted"/>
<sequence>MLRVGAAAVTCVAMVVGLAGCGGSQGSGQDPDASTQFDPIVVVSSINQWGILAKELGGDQVKVTSILGSTNVDAHDFEPRTSDIATISKARILVANGAGYDDWATKAVTGDTTIVSAADAVGASDGDNPHLWFSKDARKAMARELSDAFAKTKPDEGRYFSDRLEDWSKSEAGLESTMDDFAERHRNATYAATESVAHYLMSDLKVRDVTPEQYTQASLNDGEPAPADVQSLQSLIEGHKAGLVVNNPQEASDMTNLVTGTAHKSDVPVVDVSEQVPEGQKTLVDWMTSLISEMDKALDESAELPQPQSSQSPSK</sequence>
<evidence type="ECO:0000313" key="6">
    <source>
        <dbReference type="Proteomes" id="UP000245753"/>
    </source>
</evidence>
<name>A0A2U2MVF0_9BIFI</name>
<dbReference type="EMBL" id="QFFN01000001">
    <property type="protein sequence ID" value="PWG60829.1"/>
    <property type="molecule type" value="Genomic_DNA"/>
</dbReference>
<dbReference type="PROSITE" id="PS51257">
    <property type="entry name" value="PROKAR_LIPOPROTEIN"/>
    <property type="match status" value="1"/>
</dbReference>
<dbReference type="InterPro" id="IPR006127">
    <property type="entry name" value="ZnuA-like"/>
</dbReference>
<dbReference type="GO" id="GO:0030001">
    <property type="term" value="P:metal ion transport"/>
    <property type="evidence" value="ECO:0007669"/>
    <property type="project" value="InterPro"/>
</dbReference>
<keyword evidence="6" id="KW-1185">Reference proteome</keyword>